<organism evidence="11 12">
    <name type="scientific">Mesorhabditis spiculigera</name>
    <dbReference type="NCBI Taxonomy" id="96644"/>
    <lineage>
        <taxon>Eukaryota</taxon>
        <taxon>Metazoa</taxon>
        <taxon>Ecdysozoa</taxon>
        <taxon>Nematoda</taxon>
        <taxon>Chromadorea</taxon>
        <taxon>Rhabditida</taxon>
        <taxon>Rhabditina</taxon>
        <taxon>Rhabditomorpha</taxon>
        <taxon>Rhabditoidea</taxon>
        <taxon>Rhabditidae</taxon>
        <taxon>Mesorhabditinae</taxon>
        <taxon>Mesorhabditis</taxon>
    </lineage>
</organism>
<dbReference type="GO" id="GO:0061621">
    <property type="term" value="P:canonical glycolysis"/>
    <property type="evidence" value="ECO:0007669"/>
    <property type="project" value="TreeGrafter"/>
</dbReference>
<dbReference type="GO" id="GO:0016208">
    <property type="term" value="F:AMP binding"/>
    <property type="evidence" value="ECO:0007669"/>
    <property type="project" value="TreeGrafter"/>
</dbReference>
<dbReference type="PANTHER" id="PTHR13697">
    <property type="entry name" value="PHOSPHOFRUCTOKINASE"/>
    <property type="match status" value="1"/>
</dbReference>
<keyword evidence="3" id="KW-0963">Cytoplasm</keyword>
<evidence type="ECO:0000256" key="1">
    <source>
        <dbReference type="ARBA" id="ARBA00001946"/>
    </source>
</evidence>
<evidence type="ECO:0000256" key="8">
    <source>
        <dbReference type="ARBA" id="ARBA00023152"/>
    </source>
</evidence>
<comment type="cofactor">
    <cofactor evidence="1">
        <name>Mg(2+)</name>
        <dbReference type="ChEBI" id="CHEBI:18420"/>
    </cofactor>
</comment>
<evidence type="ECO:0000313" key="11">
    <source>
        <dbReference type="EMBL" id="CAJ0584421.1"/>
    </source>
</evidence>
<dbReference type="GO" id="GO:0070095">
    <property type="term" value="F:fructose-6-phosphate binding"/>
    <property type="evidence" value="ECO:0007669"/>
    <property type="project" value="TreeGrafter"/>
</dbReference>
<comment type="caution">
    <text evidence="11">The sequence shown here is derived from an EMBL/GenBank/DDBJ whole genome shotgun (WGS) entry which is preliminary data.</text>
</comment>
<feature type="domain" description="Phosphofructokinase" evidence="10">
    <location>
        <begin position="1"/>
        <end position="290"/>
    </location>
</feature>
<feature type="domain" description="Phosphofructokinase" evidence="10">
    <location>
        <begin position="356"/>
        <end position="436"/>
    </location>
</feature>
<keyword evidence="7" id="KW-0460">Magnesium</keyword>
<accession>A0AA36GGL8</accession>
<keyword evidence="4" id="KW-0808">Transferase</keyword>
<dbReference type="EMBL" id="CATQJA010002695">
    <property type="protein sequence ID" value="CAJ0584421.1"/>
    <property type="molecule type" value="Genomic_DNA"/>
</dbReference>
<evidence type="ECO:0000313" key="12">
    <source>
        <dbReference type="Proteomes" id="UP001177023"/>
    </source>
</evidence>
<feature type="domain" description="Phosphofructokinase" evidence="10">
    <location>
        <begin position="437"/>
        <end position="480"/>
    </location>
</feature>
<name>A0AA36GGL8_9BILA</name>
<dbReference type="InterPro" id="IPR022953">
    <property type="entry name" value="ATP_PFK"/>
</dbReference>
<evidence type="ECO:0000259" key="10">
    <source>
        <dbReference type="Pfam" id="PF00365"/>
    </source>
</evidence>
<dbReference type="GO" id="GO:0046872">
    <property type="term" value="F:metal ion binding"/>
    <property type="evidence" value="ECO:0007669"/>
    <property type="project" value="UniProtKB-KW"/>
</dbReference>
<dbReference type="PRINTS" id="PR00476">
    <property type="entry name" value="PHFRCTKINASE"/>
</dbReference>
<evidence type="ECO:0000256" key="3">
    <source>
        <dbReference type="ARBA" id="ARBA00022490"/>
    </source>
</evidence>
<dbReference type="InterPro" id="IPR035966">
    <property type="entry name" value="PKF_sf"/>
</dbReference>
<proteinExistence type="predicted"/>
<gene>
    <name evidence="11" type="ORF">MSPICULIGERA_LOCUS22478</name>
</gene>
<keyword evidence="5" id="KW-0479">Metal-binding</keyword>
<dbReference type="SUPFAM" id="SSF53784">
    <property type="entry name" value="Phosphofructokinase"/>
    <property type="match status" value="2"/>
</dbReference>
<keyword evidence="12" id="KW-1185">Reference proteome</keyword>
<dbReference type="GO" id="GO:0005524">
    <property type="term" value="F:ATP binding"/>
    <property type="evidence" value="ECO:0007669"/>
    <property type="project" value="TreeGrafter"/>
</dbReference>
<keyword evidence="6" id="KW-0418">Kinase</keyword>
<dbReference type="InterPro" id="IPR000023">
    <property type="entry name" value="Phosphofructokinase_dom"/>
</dbReference>
<evidence type="ECO:0000256" key="5">
    <source>
        <dbReference type="ARBA" id="ARBA00022723"/>
    </source>
</evidence>
<dbReference type="Pfam" id="PF00365">
    <property type="entry name" value="PFK"/>
    <property type="match status" value="3"/>
</dbReference>
<evidence type="ECO:0000256" key="2">
    <source>
        <dbReference type="ARBA" id="ARBA00004679"/>
    </source>
</evidence>
<dbReference type="AlphaFoldDB" id="A0AA36GGL8"/>
<dbReference type="Gene3D" id="3.40.50.450">
    <property type="match status" value="3"/>
</dbReference>
<dbReference type="GO" id="GO:0006002">
    <property type="term" value="P:fructose 6-phosphate metabolic process"/>
    <property type="evidence" value="ECO:0007669"/>
    <property type="project" value="InterPro"/>
</dbReference>
<evidence type="ECO:0000256" key="4">
    <source>
        <dbReference type="ARBA" id="ARBA00022679"/>
    </source>
</evidence>
<dbReference type="PANTHER" id="PTHR13697:SF8">
    <property type="entry name" value="ATP-DEPENDENT 6-PHOSPHOFRUCTOKINASE 2"/>
    <property type="match status" value="1"/>
</dbReference>
<dbReference type="Gene3D" id="3.40.50.460">
    <property type="entry name" value="Phosphofructokinase domain"/>
    <property type="match status" value="3"/>
</dbReference>
<evidence type="ECO:0000256" key="6">
    <source>
        <dbReference type="ARBA" id="ARBA00022777"/>
    </source>
</evidence>
<dbReference type="GO" id="GO:0030388">
    <property type="term" value="P:fructose 1,6-bisphosphate metabolic process"/>
    <property type="evidence" value="ECO:0007669"/>
    <property type="project" value="TreeGrafter"/>
</dbReference>
<keyword evidence="8" id="KW-0324">Glycolysis</keyword>
<reference evidence="11" key="1">
    <citation type="submission" date="2023-06" db="EMBL/GenBank/DDBJ databases">
        <authorList>
            <person name="Delattre M."/>
        </authorList>
    </citation>
    <scope>NUCLEOTIDE SEQUENCE</scope>
    <source>
        <strain evidence="11">AF72</strain>
    </source>
</reference>
<feature type="non-terminal residue" evidence="11">
    <location>
        <position position="1"/>
    </location>
</feature>
<sequence>MNSAIRAVVRTGLFVNCRVFYVYDGFRGLVDNRVQEATWESATSLIQKGGSVLGVAPCEEFKTREGRLKGAKTLVLHGINNLIVIGGGGSMEALQTFKQEWRSLVQELVSKGLVPDNMGRPLQDLGVCGIPCAVTNDIWGTEMTLGADSALTRVIDSVDHVEASLNSSQRVFIVEVLGKHCGFLAMTAGLAVEADFVFVPEWPPVTEWRDALTDKLQRMALLGRHLNIIIVAEGAMDNDGSPISPSVISRLIETTLKYHCQVTSLGHLQYGGVPTAFDRCLGARMGAEALLACAQRREDQKGVFVALRASLIERGHLGRAVEKTLEAEKAYRTRDYERCVQLRGSHYSQKGRFLDQTLEWGDVIGWVSEGGSALGTSRQLVSDPDRLAAHVLLHNIRGIAIIGGFEAFQSALMIRDWRDEYDSFRIPIVVVPATISAFIVEVQGENSGYLATIGAIATGADNAHIYEEKMRQEDLAADVDFSTRLNYLGHSVQGGKPSAFDRNSASRFGAKAFERMFSHSRRNTADIELLGVRFGDQAYADVGMLETLACFVHTNVRNPWWLTTHGLMRVLATQEKYMAEAIPPERSCNAKNYQTSAGQQPEFIGR</sequence>
<dbReference type="GO" id="GO:0003872">
    <property type="term" value="F:6-phosphofructokinase activity"/>
    <property type="evidence" value="ECO:0007669"/>
    <property type="project" value="UniProtKB-EC"/>
</dbReference>
<comment type="catalytic activity">
    <reaction evidence="9">
        <text>beta-D-fructose 6-phosphate + ATP = beta-D-fructose 1,6-bisphosphate + ADP + H(+)</text>
        <dbReference type="Rhea" id="RHEA:16109"/>
        <dbReference type="ChEBI" id="CHEBI:15378"/>
        <dbReference type="ChEBI" id="CHEBI:30616"/>
        <dbReference type="ChEBI" id="CHEBI:32966"/>
        <dbReference type="ChEBI" id="CHEBI:57634"/>
        <dbReference type="ChEBI" id="CHEBI:456216"/>
        <dbReference type="EC" id="2.7.1.11"/>
    </reaction>
</comment>
<dbReference type="GO" id="GO:0005945">
    <property type="term" value="C:6-phosphofructokinase complex"/>
    <property type="evidence" value="ECO:0007669"/>
    <property type="project" value="TreeGrafter"/>
</dbReference>
<dbReference type="Proteomes" id="UP001177023">
    <property type="component" value="Unassembled WGS sequence"/>
</dbReference>
<evidence type="ECO:0000256" key="9">
    <source>
        <dbReference type="ARBA" id="ARBA00048070"/>
    </source>
</evidence>
<evidence type="ECO:0000256" key="7">
    <source>
        <dbReference type="ARBA" id="ARBA00022842"/>
    </source>
</evidence>
<comment type="pathway">
    <text evidence="2">Carbohydrate degradation; glycolysis; D-glyceraldehyde 3-phosphate and glycerone phosphate from D-glucose: step 3/4.</text>
</comment>
<protein>
    <recommendedName>
        <fullName evidence="10">Phosphofructokinase domain-containing protein</fullName>
    </recommendedName>
</protein>
<dbReference type="GO" id="GO:0042802">
    <property type="term" value="F:identical protein binding"/>
    <property type="evidence" value="ECO:0007669"/>
    <property type="project" value="TreeGrafter"/>
</dbReference>
<dbReference type="GO" id="GO:0048029">
    <property type="term" value="F:monosaccharide binding"/>
    <property type="evidence" value="ECO:0007669"/>
    <property type="project" value="TreeGrafter"/>
</dbReference>